<feature type="domain" description="Protein kinase" evidence="3">
    <location>
        <begin position="394"/>
        <end position="689"/>
    </location>
</feature>
<dbReference type="SUPFAM" id="SSF56112">
    <property type="entry name" value="Protein kinase-like (PK-like)"/>
    <property type="match status" value="2"/>
</dbReference>
<name>A0A7N0ZS92_KALFE</name>
<dbReference type="GO" id="GO:0004672">
    <property type="term" value="F:protein kinase activity"/>
    <property type="evidence" value="ECO:0007669"/>
    <property type="project" value="InterPro"/>
</dbReference>
<dbReference type="Gene3D" id="1.10.510.10">
    <property type="entry name" value="Transferase(Phosphotransferase) domain 1"/>
    <property type="match status" value="2"/>
</dbReference>
<dbReference type="GO" id="GO:0005524">
    <property type="term" value="F:ATP binding"/>
    <property type="evidence" value="ECO:0007669"/>
    <property type="project" value="UniProtKB-KW"/>
</dbReference>
<evidence type="ECO:0000313" key="4">
    <source>
        <dbReference type="EnsemblPlants" id="Kaladp0024s0052.1.v1.1"/>
    </source>
</evidence>
<sequence>MLPGQKAAFASDGLEALTNGFSQDNVIGNFQFGKVYRANDEYYKQLMVKVWDNCEAWPEDNERRLKEECYLAYDDRLRSHPNMINIFAISWPDCRPALAYQLNALDTVHNLQEKDNFSWLHRVKVALGIASLVKCMHACRPLPYLIRNISAAHIILDQDFNAKLYDFSMISGGILSDKTELLNQHLQGCYGYIDPDYVCRGKWSKKCDVFAYGVVLIGLISKRVVLEKNKKTSQEPFLYDWAHDEYWKAKKNPNVDPSKFSVIHKSLETEAFFSMRDGVALTKLAMQCVNYNPQKRPTMKQVVNGLRELCIVQNHADVFGLGNVPTAPRPVISEVHNLMMKKLEACSMVKEKASHALFKYLSRKDKLVSAGKERQYVAPKRISYDDLKIYTNGFSEGNFINIHQFGKLYHGKVDSLKVTVKTWDNVYNHHVKEGDNEGRLRDELILLQHPKFVFHPDIVKLIGYCYENERLGVVYDLQSLDSLQNLIPKDSFTWRKRVIFILQLARLVKYFQQRNPPYSPYLLRNICPDDILVDTDYKPKLFNFGMLLGGILNDKKAYRIRHVHVWEYYTDPYTDCYENYTEVSDIYSLGMVILNTITKITYIDSETKFDARVRNEYEKAEGRRQLKHFNLTDNNFCKEADFDPVDGHRITKLAMQCIHRDYWKRPTIDQVVDRLKNLKIMKCMSVEKH</sequence>
<dbReference type="EnsemblPlants" id="Kaladp0024s0052.1.v1.1">
    <property type="protein sequence ID" value="Kaladp0024s0052.1.v1.1"/>
    <property type="gene ID" value="Kaladp0024s0052.v1.1"/>
</dbReference>
<protein>
    <recommendedName>
        <fullName evidence="3">Protein kinase domain-containing protein</fullName>
    </recommendedName>
</protein>
<dbReference type="PANTHER" id="PTHR27001:SF931">
    <property type="entry name" value="OS11G0664100 PROTEIN"/>
    <property type="match status" value="1"/>
</dbReference>
<keyword evidence="5" id="KW-1185">Reference proteome</keyword>
<reference evidence="4" key="1">
    <citation type="submission" date="2021-01" db="UniProtKB">
        <authorList>
            <consortium name="EnsemblPlants"/>
        </authorList>
    </citation>
    <scope>IDENTIFICATION</scope>
</reference>
<dbReference type="InterPro" id="IPR011009">
    <property type="entry name" value="Kinase-like_dom_sf"/>
</dbReference>
<evidence type="ECO:0000313" key="5">
    <source>
        <dbReference type="Proteomes" id="UP000594263"/>
    </source>
</evidence>
<evidence type="ECO:0000256" key="1">
    <source>
        <dbReference type="ARBA" id="ARBA00022741"/>
    </source>
</evidence>
<dbReference type="Proteomes" id="UP000594263">
    <property type="component" value="Unplaced"/>
</dbReference>
<dbReference type="OMA" id="DWATDEY"/>
<dbReference type="Gramene" id="Kaladp0024s0052.1.v1.1">
    <property type="protein sequence ID" value="Kaladp0024s0052.1.v1.1"/>
    <property type="gene ID" value="Kaladp0024s0052.v1.1"/>
</dbReference>
<proteinExistence type="predicted"/>
<dbReference type="Gene3D" id="3.30.200.20">
    <property type="entry name" value="Phosphorylase Kinase, domain 1"/>
    <property type="match status" value="2"/>
</dbReference>
<feature type="domain" description="Protein kinase" evidence="3">
    <location>
        <begin position="21"/>
        <end position="318"/>
    </location>
</feature>
<evidence type="ECO:0000259" key="3">
    <source>
        <dbReference type="PROSITE" id="PS50011"/>
    </source>
</evidence>
<dbReference type="InterPro" id="IPR000719">
    <property type="entry name" value="Prot_kinase_dom"/>
</dbReference>
<dbReference type="PANTHER" id="PTHR27001">
    <property type="entry name" value="OS01G0253100 PROTEIN"/>
    <property type="match status" value="1"/>
</dbReference>
<keyword evidence="1" id="KW-0547">Nucleotide-binding</keyword>
<evidence type="ECO:0000256" key="2">
    <source>
        <dbReference type="ARBA" id="ARBA00022840"/>
    </source>
</evidence>
<accession>A0A7N0ZS92</accession>
<keyword evidence="2" id="KW-0067">ATP-binding</keyword>
<dbReference type="GO" id="GO:0005886">
    <property type="term" value="C:plasma membrane"/>
    <property type="evidence" value="ECO:0007669"/>
    <property type="project" value="TreeGrafter"/>
</dbReference>
<organism evidence="4 5">
    <name type="scientific">Kalanchoe fedtschenkoi</name>
    <name type="common">Lavender scallops</name>
    <name type="synonym">South American air plant</name>
    <dbReference type="NCBI Taxonomy" id="63787"/>
    <lineage>
        <taxon>Eukaryota</taxon>
        <taxon>Viridiplantae</taxon>
        <taxon>Streptophyta</taxon>
        <taxon>Embryophyta</taxon>
        <taxon>Tracheophyta</taxon>
        <taxon>Spermatophyta</taxon>
        <taxon>Magnoliopsida</taxon>
        <taxon>eudicotyledons</taxon>
        <taxon>Gunneridae</taxon>
        <taxon>Pentapetalae</taxon>
        <taxon>Saxifragales</taxon>
        <taxon>Crassulaceae</taxon>
        <taxon>Kalanchoe</taxon>
    </lineage>
</organism>
<dbReference type="PROSITE" id="PS50011">
    <property type="entry name" value="PROTEIN_KINASE_DOM"/>
    <property type="match status" value="2"/>
</dbReference>
<dbReference type="Pfam" id="PF00069">
    <property type="entry name" value="Pkinase"/>
    <property type="match status" value="2"/>
</dbReference>
<dbReference type="AlphaFoldDB" id="A0A7N0ZS92"/>